<gene>
    <name evidence="6" type="ORF">A9Q68_01390</name>
</gene>
<dbReference type="Pfam" id="PF04973">
    <property type="entry name" value="NMN_transporter"/>
    <property type="match status" value="1"/>
</dbReference>
<evidence type="ECO:0000256" key="2">
    <source>
        <dbReference type="ARBA" id="ARBA00022692"/>
    </source>
</evidence>
<comment type="subcellular location">
    <subcellularLocation>
        <location evidence="1">Membrane</location>
        <topology evidence="1">Multi-pass membrane protein</topology>
    </subcellularLocation>
</comment>
<feature type="transmembrane region" description="Helical" evidence="5">
    <location>
        <begin position="12"/>
        <end position="29"/>
    </location>
</feature>
<feature type="transmembrane region" description="Helical" evidence="5">
    <location>
        <begin position="170"/>
        <end position="188"/>
    </location>
</feature>
<keyword evidence="4 5" id="KW-0472">Membrane</keyword>
<evidence type="ECO:0000313" key="7">
    <source>
        <dbReference type="Proteomes" id="UP000182015"/>
    </source>
</evidence>
<dbReference type="RefSeq" id="WP_071792879.1">
    <property type="nucleotide sequence ID" value="NZ_LZDD01000001.1"/>
</dbReference>
<keyword evidence="2 5" id="KW-0812">Transmembrane</keyword>
<feature type="transmembrane region" description="Helical" evidence="5">
    <location>
        <begin position="41"/>
        <end position="71"/>
    </location>
</feature>
<dbReference type="STRING" id="1856638.A9Q68_01390"/>
<name>A0A1L8MNI1_9STRE</name>
<sequence length="233" mass="26749">MAKFNYFTTFEWSLWFFSIATILSSYLFFHQSNLLALSASLIGASALIFLAKANPLGQGLFLIFSVLYAYISLKNQYFGEVLVYFTMTLPMAILALSSWLSHPFMGRKSQVLISHLSIKDIYLISFLSFLVTIIFYFVLGIFHTSFLLISTLSITTTFAATFLSYKRSPYFALIFAINDIVLIILWLLEAATISSHFSVAICYAVFLMNDIYTFFNWLRLHSHQENIIKKDRV</sequence>
<evidence type="ECO:0000256" key="4">
    <source>
        <dbReference type="ARBA" id="ARBA00023136"/>
    </source>
</evidence>
<organism evidence="6 7">
    <name type="scientific">Streptococcus bovimastitidis</name>
    <dbReference type="NCBI Taxonomy" id="1856638"/>
    <lineage>
        <taxon>Bacteria</taxon>
        <taxon>Bacillati</taxon>
        <taxon>Bacillota</taxon>
        <taxon>Bacilli</taxon>
        <taxon>Lactobacillales</taxon>
        <taxon>Streptococcaceae</taxon>
        <taxon>Streptococcus</taxon>
    </lineage>
</organism>
<dbReference type="InterPro" id="IPR006419">
    <property type="entry name" value="NMN_transpt_PnuC"/>
</dbReference>
<reference evidence="7" key="1">
    <citation type="submission" date="2016-06" db="EMBL/GenBank/DDBJ databases">
        <authorList>
            <person name="de Vries S.P.W."/>
            <person name="Hadjirin N.F."/>
            <person name="Lay E.M."/>
            <person name="Zadoks R.N."/>
            <person name="Peacock S.J."/>
            <person name="Parkhill J."/>
            <person name="Grant A.J."/>
            <person name="Mcdougall S."/>
            <person name="Holmes M.A."/>
        </authorList>
    </citation>
    <scope>NUCLEOTIDE SEQUENCE [LARGE SCALE GENOMIC DNA]</scope>
    <source>
        <strain evidence="7">NZ1587</strain>
    </source>
</reference>
<feature type="transmembrane region" description="Helical" evidence="5">
    <location>
        <begin position="121"/>
        <end position="139"/>
    </location>
</feature>
<comment type="caution">
    <text evidence="6">The sequence shown here is derived from an EMBL/GenBank/DDBJ whole genome shotgun (WGS) entry which is preliminary data.</text>
</comment>
<dbReference type="GO" id="GO:0016020">
    <property type="term" value="C:membrane"/>
    <property type="evidence" value="ECO:0007669"/>
    <property type="project" value="UniProtKB-SubCell"/>
</dbReference>
<feature type="transmembrane region" description="Helical" evidence="5">
    <location>
        <begin position="77"/>
        <end position="100"/>
    </location>
</feature>
<feature type="transmembrane region" description="Helical" evidence="5">
    <location>
        <begin position="145"/>
        <end position="163"/>
    </location>
</feature>
<proteinExistence type="predicted"/>
<evidence type="ECO:0000313" key="6">
    <source>
        <dbReference type="EMBL" id="OJF72225.1"/>
    </source>
</evidence>
<dbReference type="AlphaFoldDB" id="A0A1L8MNI1"/>
<dbReference type="NCBIfam" id="TIGR01528">
    <property type="entry name" value="NMN_trans_PnuC"/>
    <property type="match status" value="1"/>
</dbReference>
<keyword evidence="7" id="KW-1185">Reference proteome</keyword>
<dbReference type="OrthoDB" id="2220363at2"/>
<protein>
    <submittedName>
        <fullName evidence="6">Nicotinamide mononucleotide transporter</fullName>
    </submittedName>
</protein>
<evidence type="ECO:0000256" key="3">
    <source>
        <dbReference type="ARBA" id="ARBA00022989"/>
    </source>
</evidence>
<evidence type="ECO:0000256" key="5">
    <source>
        <dbReference type="SAM" id="Phobius"/>
    </source>
</evidence>
<dbReference type="EMBL" id="LZDD01000001">
    <property type="protein sequence ID" value="OJF72225.1"/>
    <property type="molecule type" value="Genomic_DNA"/>
</dbReference>
<dbReference type="Proteomes" id="UP000182015">
    <property type="component" value="Unassembled WGS sequence"/>
</dbReference>
<feature type="transmembrane region" description="Helical" evidence="5">
    <location>
        <begin position="194"/>
        <end position="215"/>
    </location>
</feature>
<evidence type="ECO:0000256" key="1">
    <source>
        <dbReference type="ARBA" id="ARBA00004141"/>
    </source>
</evidence>
<accession>A0A1L8MNI1</accession>
<keyword evidence="3 5" id="KW-1133">Transmembrane helix</keyword>
<dbReference type="GO" id="GO:0034257">
    <property type="term" value="F:nicotinamide riboside transmembrane transporter activity"/>
    <property type="evidence" value="ECO:0007669"/>
    <property type="project" value="InterPro"/>
</dbReference>